<dbReference type="Proteomes" id="UP000245539">
    <property type="component" value="Unassembled WGS sequence"/>
</dbReference>
<dbReference type="PANTHER" id="PTHR30146:SF138">
    <property type="entry name" value="TRANSCRIPTIONAL REGULATORY PROTEIN"/>
    <property type="match status" value="1"/>
</dbReference>
<keyword evidence="3" id="KW-1185">Reference proteome</keyword>
<dbReference type="Gene3D" id="3.40.50.2300">
    <property type="match status" value="1"/>
</dbReference>
<comment type="caution">
    <text evidence="2">The sequence shown here is derived from an EMBL/GenBank/DDBJ whole genome shotgun (WGS) entry which is preliminary data.</text>
</comment>
<reference evidence="2 3" key="1">
    <citation type="submission" date="2018-05" db="EMBL/GenBank/DDBJ databases">
        <title>Leucothrix arctica sp. nov., isolated from Arctic seawater.</title>
        <authorList>
            <person name="Choi A."/>
            <person name="Baek K."/>
        </authorList>
    </citation>
    <scope>NUCLEOTIDE SEQUENCE [LARGE SCALE GENOMIC DNA]</scope>
    <source>
        <strain evidence="2 3">JCM 18388</strain>
    </source>
</reference>
<evidence type="ECO:0000259" key="1">
    <source>
        <dbReference type="Pfam" id="PF00532"/>
    </source>
</evidence>
<evidence type="ECO:0000313" key="3">
    <source>
        <dbReference type="Proteomes" id="UP000245539"/>
    </source>
</evidence>
<dbReference type="EMBL" id="QGKM01000070">
    <property type="protein sequence ID" value="PWQ93013.1"/>
    <property type="molecule type" value="Genomic_DNA"/>
</dbReference>
<feature type="domain" description="Periplasmic binding protein/LacI sugar binding" evidence="1">
    <location>
        <begin position="23"/>
        <end position="107"/>
    </location>
</feature>
<feature type="non-terminal residue" evidence="2">
    <location>
        <position position="107"/>
    </location>
</feature>
<dbReference type="AlphaFoldDB" id="A0A317C6H8"/>
<accession>A0A317C6H8</accession>
<name>A0A317C6H8_9GAMM</name>
<dbReference type="GO" id="GO:0000976">
    <property type="term" value="F:transcription cis-regulatory region binding"/>
    <property type="evidence" value="ECO:0007669"/>
    <property type="project" value="TreeGrafter"/>
</dbReference>
<proteinExistence type="predicted"/>
<evidence type="ECO:0000313" key="2">
    <source>
        <dbReference type="EMBL" id="PWQ93013.1"/>
    </source>
</evidence>
<protein>
    <submittedName>
        <fullName evidence="2">LacI family transcriptional regulator</fullName>
    </submittedName>
</protein>
<gene>
    <name evidence="2" type="ORF">DKW60_18515</name>
</gene>
<dbReference type="InterPro" id="IPR001761">
    <property type="entry name" value="Peripla_BP/Lac1_sug-bd_dom"/>
</dbReference>
<organism evidence="2 3">
    <name type="scientific">Leucothrix pacifica</name>
    <dbReference type="NCBI Taxonomy" id="1247513"/>
    <lineage>
        <taxon>Bacteria</taxon>
        <taxon>Pseudomonadati</taxon>
        <taxon>Pseudomonadota</taxon>
        <taxon>Gammaproteobacteria</taxon>
        <taxon>Thiotrichales</taxon>
        <taxon>Thiotrichaceae</taxon>
        <taxon>Leucothrix</taxon>
    </lineage>
</organism>
<dbReference type="GO" id="GO:0003700">
    <property type="term" value="F:DNA-binding transcription factor activity"/>
    <property type="evidence" value="ECO:0007669"/>
    <property type="project" value="TreeGrafter"/>
</dbReference>
<dbReference type="PANTHER" id="PTHR30146">
    <property type="entry name" value="LACI-RELATED TRANSCRIPTIONAL REPRESSOR"/>
    <property type="match status" value="1"/>
</dbReference>
<sequence length="107" mass="12009">MTNQIRRFLANSLDTTFNHNSIAEHLVELEHRHFGVISGILRGNDRAQQRLEGIKQHLQQNGIGLDDGEVLECRYSGEQGRLAMHELMTHHPQTTAVICGNDILALG</sequence>
<dbReference type="SUPFAM" id="SSF53822">
    <property type="entry name" value="Periplasmic binding protein-like I"/>
    <property type="match status" value="1"/>
</dbReference>
<dbReference type="Pfam" id="PF00532">
    <property type="entry name" value="Peripla_BP_1"/>
    <property type="match status" value="1"/>
</dbReference>
<dbReference type="InterPro" id="IPR028082">
    <property type="entry name" value="Peripla_BP_I"/>
</dbReference>